<name>A0A1W1CJP0_9ZZZZ</name>
<dbReference type="InterPro" id="IPR015061">
    <property type="entry name" value="DUF1882"/>
</dbReference>
<dbReference type="AlphaFoldDB" id="A0A1W1CJP0"/>
<gene>
    <name evidence="2" type="ORF">MNB_SV-14-910</name>
</gene>
<protein>
    <recommendedName>
        <fullName evidence="1">DUF1882 domain-containing protein</fullName>
    </recommendedName>
</protein>
<dbReference type="InterPro" id="IPR044919">
    <property type="entry name" value="HP0184-like_sf"/>
</dbReference>
<dbReference type="Gene3D" id="3.90.920.20">
    <property type="entry name" value="HP0184-like"/>
    <property type="match status" value="1"/>
</dbReference>
<proteinExistence type="predicted"/>
<feature type="domain" description="DUF1882" evidence="1">
    <location>
        <begin position="11"/>
        <end position="67"/>
    </location>
</feature>
<dbReference type="EMBL" id="FPHN01000197">
    <property type="protein sequence ID" value="SFV65881.1"/>
    <property type="molecule type" value="Genomic_DNA"/>
</dbReference>
<dbReference type="Pfam" id="PF08966">
    <property type="entry name" value="DUF1882"/>
    <property type="match status" value="1"/>
</dbReference>
<organism evidence="2">
    <name type="scientific">hydrothermal vent metagenome</name>
    <dbReference type="NCBI Taxonomy" id="652676"/>
    <lineage>
        <taxon>unclassified sequences</taxon>
        <taxon>metagenomes</taxon>
        <taxon>ecological metagenomes</taxon>
    </lineage>
</organism>
<evidence type="ECO:0000259" key="1">
    <source>
        <dbReference type="Pfam" id="PF08966"/>
    </source>
</evidence>
<accession>A0A1W1CJP0</accession>
<evidence type="ECO:0000313" key="2">
    <source>
        <dbReference type="EMBL" id="SFV65881.1"/>
    </source>
</evidence>
<sequence>MKINILDLEFNCEYFYIHSNSIVEKINFNNRTFYSKYKKITTPLNPILLKQHQNHDIHLALPLIEDNRVNYLVIEYYQEDWKGFYALVKNLLKNLHIKLFYSYRDEKKMLLQIFIPRDNIGIETAYKEAENIKFLLNLKHKKSYKIFPNSNLPKNYNIITLPQKKI</sequence>
<dbReference type="SUPFAM" id="SSF56747">
    <property type="entry name" value="Prim-pol domain"/>
    <property type="match status" value="1"/>
</dbReference>
<reference evidence="2" key="1">
    <citation type="submission" date="2016-10" db="EMBL/GenBank/DDBJ databases">
        <authorList>
            <person name="de Groot N.N."/>
        </authorList>
    </citation>
    <scope>NUCLEOTIDE SEQUENCE</scope>
</reference>